<keyword evidence="1" id="KW-1133">Transmembrane helix</keyword>
<proteinExistence type="predicted"/>
<reference evidence="2" key="2">
    <citation type="submission" date="2023-04" db="EMBL/GenBank/DDBJ databases">
        <authorList>
            <person name="Bruccoleri R.E."/>
            <person name="Oakeley E.J."/>
            <person name="Faust A.-M."/>
            <person name="Dessus-Babus S."/>
            <person name="Altorfer M."/>
            <person name="Burckhardt D."/>
            <person name="Oertli M."/>
            <person name="Naumann U."/>
            <person name="Petersen F."/>
            <person name="Wong J."/>
        </authorList>
    </citation>
    <scope>NUCLEOTIDE SEQUENCE</scope>
    <source>
        <strain evidence="2">GSM-AAB239-AS_SAM_17_03QT</strain>
        <tissue evidence="2">Leaf</tissue>
    </source>
</reference>
<keyword evidence="1" id="KW-0812">Transmembrane</keyword>
<organism evidence="2 3">
    <name type="scientific">Iris pallida</name>
    <name type="common">Sweet iris</name>
    <dbReference type="NCBI Taxonomy" id="29817"/>
    <lineage>
        <taxon>Eukaryota</taxon>
        <taxon>Viridiplantae</taxon>
        <taxon>Streptophyta</taxon>
        <taxon>Embryophyta</taxon>
        <taxon>Tracheophyta</taxon>
        <taxon>Spermatophyta</taxon>
        <taxon>Magnoliopsida</taxon>
        <taxon>Liliopsida</taxon>
        <taxon>Asparagales</taxon>
        <taxon>Iridaceae</taxon>
        <taxon>Iridoideae</taxon>
        <taxon>Irideae</taxon>
        <taxon>Iris</taxon>
    </lineage>
</organism>
<dbReference type="PANTHER" id="PTHR21477">
    <property type="entry name" value="ZGC:172139"/>
    <property type="match status" value="1"/>
</dbReference>
<dbReference type="EMBL" id="JANAVB010041219">
    <property type="protein sequence ID" value="KAJ6796624.1"/>
    <property type="molecule type" value="Genomic_DNA"/>
</dbReference>
<gene>
    <name evidence="2" type="ORF">M6B38_219445</name>
</gene>
<comment type="caution">
    <text evidence="2">The sequence shown here is derived from an EMBL/GenBank/DDBJ whole genome shotgun (WGS) entry which is preliminary data.</text>
</comment>
<sequence length="376" mass="40421">MIETLIPAAELIRRRRKWVLLLAGAGVSGYGLYRLYHSPEVERRRRKLYSILKTLVSIAEALSSSAETVSILSSDLNSFLQSDSDDVPTSLKQISKIATSDEFAGSVSCVSEALTSGIVRGVGSGSADSPSSSSSELLDKLFSPSGTGFVSIVVGSFARNLAVGLMHQEPDSAATPAWMEVIGNEQCKDLVGNCIEKFVSTLVSVYLEKTAGINTYDDIFAGITNPKHDAKVKDFMVSVCNGAVETLVKTSHEVITGPNPEKEENFILGSSSAVVDKEESGWFDKVSTTLAVPSNRRLVLDVTGRVTFETVRSFLDFALWSFRDGARRGVRAVGDGVAERGMEVLRYFSVKSVLVIAICLALCMRVMAGTGVLLPA</sequence>
<evidence type="ECO:0000256" key="1">
    <source>
        <dbReference type="SAM" id="Phobius"/>
    </source>
</evidence>
<reference evidence="2" key="1">
    <citation type="journal article" date="2023" name="GigaByte">
        <title>Genome assembly of the bearded iris, Iris pallida Lam.</title>
        <authorList>
            <person name="Bruccoleri R.E."/>
            <person name="Oakeley E.J."/>
            <person name="Faust A.M.E."/>
            <person name="Altorfer M."/>
            <person name="Dessus-Babus S."/>
            <person name="Burckhardt D."/>
            <person name="Oertli M."/>
            <person name="Naumann U."/>
            <person name="Petersen F."/>
            <person name="Wong J."/>
        </authorList>
    </citation>
    <scope>NUCLEOTIDE SEQUENCE</scope>
    <source>
        <strain evidence="2">GSM-AAB239-AS_SAM_17_03QT</strain>
    </source>
</reference>
<accession>A0AAX6DXY9</accession>
<dbReference type="PANTHER" id="PTHR21477:SF12">
    <property type="entry name" value="PROTEIN PHLOEM PROTEIN 2-LIKE A10"/>
    <property type="match status" value="1"/>
</dbReference>
<dbReference type="AlphaFoldDB" id="A0AAX6DXY9"/>
<keyword evidence="3" id="KW-1185">Reference proteome</keyword>
<feature type="transmembrane region" description="Helical" evidence="1">
    <location>
        <begin position="352"/>
        <end position="374"/>
    </location>
</feature>
<dbReference type="Proteomes" id="UP001140949">
    <property type="component" value="Unassembled WGS sequence"/>
</dbReference>
<dbReference type="InterPro" id="IPR019141">
    <property type="entry name" value="DUF2045"/>
</dbReference>
<name>A0AAX6DXY9_IRIPA</name>
<evidence type="ECO:0000313" key="3">
    <source>
        <dbReference type="Proteomes" id="UP001140949"/>
    </source>
</evidence>
<protein>
    <submittedName>
        <fullName evidence="2">Protein PHLOEM PROTEIN 2-LIKE A10-like</fullName>
    </submittedName>
</protein>
<evidence type="ECO:0000313" key="2">
    <source>
        <dbReference type="EMBL" id="KAJ6796624.1"/>
    </source>
</evidence>
<keyword evidence="1" id="KW-0472">Membrane</keyword>